<comment type="caution">
    <text evidence="1">The sequence shown here is derived from an EMBL/GenBank/DDBJ whole genome shotgun (WGS) entry which is preliminary data.</text>
</comment>
<dbReference type="EMBL" id="JAGKQM010000011">
    <property type="protein sequence ID" value="KAH0903126.1"/>
    <property type="molecule type" value="Genomic_DNA"/>
</dbReference>
<evidence type="ECO:0000313" key="2">
    <source>
        <dbReference type="Proteomes" id="UP000824890"/>
    </source>
</evidence>
<organism evidence="1 2">
    <name type="scientific">Brassica napus</name>
    <name type="common">Rape</name>
    <dbReference type="NCBI Taxonomy" id="3708"/>
    <lineage>
        <taxon>Eukaryota</taxon>
        <taxon>Viridiplantae</taxon>
        <taxon>Streptophyta</taxon>
        <taxon>Embryophyta</taxon>
        <taxon>Tracheophyta</taxon>
        <taxon>Spermatophyta</taxon>
        <taxon>Magnoliopsida</taxon>
        <taxon>eudicotyledons</taxon>
        <taxon>Gunneridae</taxon>
        <taxon>Pentapetalae</taxon>
        <taxon>rosids</taxon>
        <taxon>malvids</taxon>
        <taxon>Brassicales</taxon>
        <taxon>Brassicaceae</taxon>
        <taxon>Brassiceae</taxon>
        <taxon>Brassica</taxon>
    </lineage>
</organism>
<feature type="non-terminal residue" evidence="1">
    <location>
        <position position="1"/>
    </location>
</feature>
<protein>
    <submittedName>
        <fullName evidence="1">Uncharacterized protein</fullName>
    </submittedName>
</protein>
<dbReference type="Proteomes" id="UP000824890">
    <property type="component" value="Unassembled WGS sequence"/>
</dbReference>
<evidence type="ECO:0000313" key="1">
    <source>
        <dbReference type="EMBL" id="KAH0903126.1"/>
    </source>
</evidence>
<reference evidence="1 2" key="1">
    <citation type="submission" date="2021-05" db="EMBL/GenBank/DDBJ databases">
        <title>Genome Assembly of Synthetic Allotetraploid Brassica napus Reveals Homoeologous Exchanges between Subgenomes.</title>
        <authorList>
            <person name="Davis J.T."/>
        </authorList>
    </citation>
    <scope>NUCLEOTIDE SEQUENCE [LARGE SCALE GENOMIC DNA]</scope>
    <source>
        <strain evidence="2">cv. Da-Ae</strain>
        <tissue evidence="1">Seedling</tissue>
    </source>
</reference>
<name>A0ABQ8BFZ0_BRANA</name>
<accession>A0ABQ8BFZ0</accession>
<sequence length="76" mass="7985">VILHVSKARSSHGYFEGREVALSTRSISGAKLVALFILDLMAYTAFGKSVTCPPVARPTPCIVGGNKPSSASVLRP</sequence>
<keyword evidence="2" id="KW-1185">Reference proteome</keyword>
<gene>
    <name evidence="1" type="ORF">HID58_042629</name>
</gene>
<proteinExistence type="predicted"/>